<evidence type="ECO:0000256" key="3">
    <source>
        <dbReference type="ARBA" id="ARBA00022801"/>
    </source>
</evidence>
<feature type="compositionally biased region" description="Basic and acidic residues" evidence="9">
    <location>
        <begin position="72"/>
        <end position="91"/>
    </location>
</feature>
<dbReference type="PANTHER" id="PTHR47958">
    <property type="entry name" value="ATP-DEPENDENT RNA HELICASE DBP3"/>
    <property type="match status" value="1"/>
</dbReference>
<dbReference type="FunFam" id="3.40.50.300:FF:000079">
    <property type="entry name" value="probable ATP-dependent RNA helicase DDX17"/>
    <property type="match status" value="1"/>
</dbReference>
<keyword evidence="5 8" id="KW-0067">ATP-binding</keyword>
<dbReference type="InterPro" id="IPR036612">
    <property type="entry name" value="KH_dom_type_1_sf"/>
</dbReference>
<keyword evidence="13" id="KW-1185">Reference proteome</keyword>
<dbReference type="SMART" id="SM00490">
    <property type="entry name" value="HELICc"/>
    <property type="match status" value="1"/>
</dbReference>
<keyword evidence="3 8" id="KW-0378">Hydrolase</keyword>
<dbReference type="SUPFAM" id="SSF52540">
    <property type="entry name" value="P-loop containing nucleoside triphosphate hydrolases"/>
    <property type="match status" value="1"/>
</dbReference>
<dbReference type="EC" id="3.6.4.13" evidence="1"/>
<evidence type="ECO:0000256" key="9">
    <source>
        <dbReference type="SAM" id="MobiDB-lite"/>
    </source>
</evidence>
<dbReference type="GO" id="GO:0003724">
    <property type="term" value="F:RNA helicase activity"/>
    <property type="evidence" value="ECO:0007669"/>
    <property type="project" value="UniProtKB-EC"/>
</dbReference>
<accession>A0A0L7LQ25</accession>
<dbReference type="Proteomes" id="UP000037510">
    <property type="component" value="Unassembled WGS sequence"/>
</dbReference>
<dbReference type="Gene3D" id="3.30.1370.10">
    <property type="entry name" value="K Homology domain, type 1"/>
    <property type="match status" value="1"/>
</dbReference>
<evidence type="ECO:0000256" key="6">
    <source>
        <dbReference type="ARBA" id="ARBA00047984"/>
    </source>
</evidence>
<dbReference type="Gene3D" id="3.40.50.300">
    <property type="entry name" value="P-loop containing nucleotide triphosphate hydrolases"/>
    <property type="match status" value="2"/>
</dbReference>
<dbReference type="Pfam" id="PF00013">
    <property type="entry name" value="KH_1"/>
    <property type="match status" value="1"/>
</dbReference>
<organism evidence="12 13">
    <name type="scientific">Operophtera brumata</name>
    <name type="common">Winter moth</name>
    <name type="synonym">Phalaena brumata</name>
    <dbReference type="NCBI Taxonomy" id="104452"/>
    <lineage>
        <taxon>Eukaryota</taxon>
        <taxon>Metazoa</taxon>
        <taxon>Ecdysozoa</taxon>
        <taxon>Arthropoda</taxon>
        <taxon>Hexapoda</taxon>
        <taxon>Insecta</taxon>
        <taxon>Pterygota</taxon>
        <taxon>Neoptera</taxon>
        <taxon>Endopterygota</taxon>
        <taxon>Lepidoptera</taxon>
        <taxon>Glossata</taxon>
        <taxon>Ditrysia</taxon>
        <taxon>Geometroidea</taxon>
        <taxon>Geometridae</taxon>
        <taxon>Larentiinae</taxon>
        <taxon>Operophtera</taxon>
    </lineage>
</organism>
<dbReference type="Pfam" id="PF00270">
    <property type="entry name" value="DEAD"/>
    <property type="match status" value="1"/>
</dbReference>
<reference evidence="12 13" key="1">
    <citation type="journal article" date="2015" name="Genome Biol. Evol.">
        <title>The genome of winter moth (Operophtera brumata) provides a genomic perspective on sexual dimorphism and phenology.</title>
        <authorList>
            <person name="Derks M.F."/>
            <person name="Smit S."/>
            <person name="Salis L."/>
            <person name="Schijlen E."/>
            <person name="Bossers A."/>
            <person name="Mateman C."/>
            <person name="Pijl A.S."/>
            <person name="de Ridder D."/>
            <person name="Groenen M.A."/>
            <person name="Visser M.E."/>
            <person name="Megens H.J."/>
        </authorList>
    </citation>
    <scope>NUCLEOTIDE SEQUENCE [LARGE SCALE GENOMIC DNA]</scope>
    <source>
        <strain evidence="12">WM2013NL</strain>
        <tissue evidence="12">Head and thorax</tissue>
    </source>
</reference>
<dbReference type="InterPro" id="IPR000629">
    <property type="entry name" value="RNA-helicase_DEAD-box_CS"/>
</dbReference>
<dbReference type="FunFam" id="3.40.50.300:FF:000008">
    <property type="entry name" value="ATP-dependent RNA helicase RhlB"/>
    <property type="match status" value="1"/>
</dbReference>
<dbReference type="SMART" id="SM00322">
    <property type="entry name" value="KH"/>
    <property type="match status" value="1"/>
</dbReference>
<protein>
    <recommendedName>
        <fullName evidence="1">RNA helicase</fullName>
        <ecNumber evidence="1">3.6.4.13</ecNumber>
    </recommendedName>
</protein>
<dbReference type="Pfam" id="PF00271">
    <property type="entry name" value="Helicase_C"/>
    <property type="match status" value="1"/>
</dbReference>
<sequence length="685" mass="76340">MGDYDDDWESDSGSGPTAVQSSAPAPRLNYNARVFRPSANSGSGGSGAAAGGNRGRSNETNWRARGGPSSDNNRRDDRDNNRDSRNNRGDNNRPGFRAQNGPQRTMSVPSQKVGRIIGKGGSKIRDLEYESEAKIKIGDSSGVETELTLIGSEEAIAKVEDLINDLIEDRAPPAPKEDPNGSHDSNGSEFFKKNEAGVQVIDWSKLNAHHENHQQERWSKLPPIIKDFYKEDPVIAKMSPTEVTRWRKANNDIQVKRTFDEKPGMRPVPNPVLTFEQAFKPFPDILQEIYKQDFEMPSPIQSQAWPVLLRGDDLIGIAQTGTGKTLAFLLPALIHIDGQTIPREQREGPTVLIMAPTRELALQIDKEVSKYQYKGIKSVCLYGGGDRKEQIKVVAKGVDIVIATPGRLNDLVMARHLNIINFSYIVLDEADRMLDMGFEPQIRKSLFDVRPDRQTVMTSATWPSGVRRLAESYMKDPIQVNVGSLDLAAVHTVTQRIQFVEEDDKEAALFEFVNNMEPNDKIIIFCGKKATASHISTEFAMKGIECQSLHGDRDQSDREAALEEMVDGTVNILVATDVASRGIDIKDLTHVINLDFPRHIEEYVHRVGRTGRAGRTGVSLSFVSRKDWAHARDLIKILEEANQEIPEELENMAERFEAMKVRRDKEGGGRGGRGGGRGGPRRDRW</sequence>
<dbReference type="InterPro" id="IPR011545">
    <property type="entry name" value="DEAD/DEAH_box_helicase_dom"/>
</dbReference>
<dbReference type="GO" id="GO:0016787">
    <property type="term" value="F:hydrolase activity"/>
    <property type="evidence" value="ECO:0007669"/>
    <property type="project" value="UniProtKB-KW"/>
</dbReference>
<feature type="region of interest" description="Disordered" evidence="9">
    <location>
        <begin position="1"/>
        <end position="125"/>
    </location>
</feature>
<evidence type="ECO:0000256" key="5">
    <source>
        <dbReference type="ARBA" id="ARBA00022840"/>
    </source>
</evidence>
<dbReference type="PROSITE" id="PS51192">
    <property type="entry name" value="HELICASE_ATP_BIND_1"/>
    <property type="match status" value="1"/>
</dbReference>
<proteinExistence type="inferred from homology"/>
<dbReference type="SUPFAM" id="SSF54791">
    <property type="entry name" value="Eukaryotic type KH-domain (KH-domain type I)"/>
    <property type="match status" value="1"/>
</dbReference>
<evidence type="ECO:0000256" key="4">
    <source>
        <dbReference type="ARBA" id="ARBA00022806"/>
    </source>
</evidence>
<dbReference type="InterPro" id="IPR001650">
    <property type="entry name" value="Helicase_C-like"/>
</dbReference>
<dbReference type="STRING" id="104452.A0A0L7LQ25"/>
<feature type="compositionally biased region" description="Gly residues" evidence="9">
    <location>
        <begin position="669"/>
        <end position="678"/>
    </location>
</feature>
<evidence type="ECO:0000259" key="11">
    <source>
        <dbReference type="PROSITE" id="PS51194"/>
    </source>
</evidence>
<dbReference type="GO" id="GO:0031047">
    <property type="term" value="P:regulatory ncRNA-mediated gene silencing"/>
    <property type="evidence" value="ECO:0007669"/>
    <property type="project" value="UniProtKB-ARBA"/>
</dbReference>
<feature type="compositionally biased region" description="Acidic residues" evidence="9">
    <location>
        <begin position="1"/>
        <end position="10"/>
    </location>
</feature>
<comment type="caution">
    <text evidence="12">The sequence shown here is derived from an EMBL/GenBank/DDBJ whole genome shotgun (WGS) entry which is preliminary data.</text>
</comment>
<dbReference type="EMBL" id="JTDY01000368">
    <property type="protein sequence ID" value="KOB77504.1"/>
    <property type="molecule type" value="Genomic_DNA"/>
</dbReference>
<keyword evidence="7" id="KW-0694">RNA-binding</keyword>
<dbReference type="GO" id="GO:0003723">
    <property type="term" value="F:RNA binding"/>
    <property type="evidence" value="ECO:0007669"/>
    <property type="project" value="UniProtKB-UniRule"/>
</dbReference>
<evidence type="ECO:0000313" key="12">
    <source>
        <dbReference type="EMBL" id="KOB77504.1"/>
    </source>
</evidence>
<dbReference type="PROSITE" id="PS00039">
    <property type="entry name" value="DEAD_ATP_HELICASE"/>
    <property type="match status" value="1"/>
</dbReference>
<feature type="compositionally biased region" description="Basic and acidic residues" evidence="9">
    <location>
        <begin position="169"/>
        <end position="181"/>
    </location>
</feature>
<gene>
    <name evidence="12" type="ORF">OBRU01_00692</name>
</gene>
<comment type="catalytic activity">
    <reaction evidence="6">
        <text>ATP + H2O = ADP + phosphate + H(+)</text>
        <dbReference type="Rhea" id="RHEA:13065"/>
        <dbReference type="ChEBI" id="CHEBI:15377"/>
        <dbReference type="ChEBI" id="CHEBI:15378"/>
        <dbReference type="ChEBI" id="CHEBI:30616"/>
        <dbReference type="ChEBI" id="CHEBI:43474"/>
        <dbReference type="ChEBI" id="CHEBI:456216"/>
        <dbReference type="EC" id="3.6.4.13"/>
    </reaction>
</comment>
<dbReference type="PROSITE" id="PS51194">
    <property type="entry name" value="HELICASE_CTER"/>
    <property type="match status" value="1"/>
</dbReference>
<dbReference type="PROSITE" id="PS50084">
    <property type="entry name" value="KH_TYPE_1"/>
    <property type="match status" value="1"/>
</dbReference>
<dbReference type="InterPro" id="IPR014001">
    <property type="entry name" value="Helicase_ATP-bd"/>
</dbReference>
<evidence type="ECO:0000256" key="2">
    <source>
        <dbReference type="ARBA" id="ARBA00022741"/>
    </source>
</evidence>
<keyword evidence="4 8" id="KW-0347">Helicase</keyword>
<dbReference type="SMART" id="SM00487">
    <property type="entry name" value="DEXDc"/>
    <property type="match status" value="1"/>
</dbReference>
<dbReference type="CDD" id="cd18787">
    <property type="entry name" value="SF2_C_DEAD"/>
    <property type="match status" value="1"/>
</dbReference>
<dbReference type="InterPro" id="IPR004087">
    <property type="entry name" value="KH_dom"/>
</dbReference>
<dbReference type="AlphaFoldDB" id="A0A0L7LQ25"/>
<comment type="similarity">
    <text evidence="8">Belongs to the DEAD box helicase family.</text>
</comment>
<feature type="domain" description="Helicase C-terminal" evidence="11">
    <location>
        <begin position="492"/>
        <end position="653"/>
    </location>
</feature>
<feature type="compositionally biased region" description="Gly residues" evidence="9">
    <location>
        <begin position="42"/>
        <end position="54"/>
    </location>
</feature>
<dbReference type="GO" id="GO:0005524">
    <property type="term" value="F:ATP binding"/>
    <property type="evidence" value="ECO:0007669"/>
    <property type="project" value="UniProtKB-KW"/>
</dbReference>
<dbReference type="InterPro" id="IPR004088">
    <property type="entry name" value="KH_dom_type_1"/>
</dbReference>
<evidence type="ECO:0000256" key="8">
    <source>
        <dbReference type="RuleBase" id="RU000492"/>
    </source>
</evidence>
<evidence type="ECO:0000256" key="7">
    <source>
        <dbReference type="PROSITE-ProRule" id="PRU00117"/>
    </source>
</evidence>
<evidence type="ECO:0000259" key="10">
    <source>
        <dbReference type="PROSITE" id="PS51192"/>
    </source>
</evidence>
<dbReference type="InterPro" id="IPR027417">
    <property type="entry name" value="P-loop_NTPase"/>
</dbReference>
<keyword evidence="2 8" id="KW-0547">Nucleotide-binding</keyword>
<feature type="region of interest" description="Disordered" evidence="9">
    <location>
        <begin position="660"/>
        <end position="685"/>
    </location>
</feature>
<evidence type="ECO:0000313" key="13">
    <source>
        <dbReference type="Proteomes" id="UP000037510"/>
    </source>
</evidence>
<feature type="domain" description="Helicase ATP-binding" evidence="10">
    <location>
        <begin position="305"/>
        <end position="480"/>
    </location>
</feature>
<feature type="region of interest" description="Disordered" evidence="9">
    <location>
        <begin position="169"/>
        <end position="190"/>
    </location>
</feature>
<feature type="compositionally biased region" description="Polar residues" evidence="9">
    <location>
        <begin position="11"/>
        <end position="23"/>
    </location>
</feature>
<feature type="compositionally biased region" description="Polar residues" evidence="9">
    <location>
        <begin position="100"/>
        <end position="110"/>
    </location>
</feature>
<name>A0A0L7LQ25_OPEBR</name>
<evidence type="ECO:0000256" key="1">
    <source>
        <dbReference type="ARBA" id="ARBA00012552"/>
    </source>
</evidence>